<protein>
    <recommendedName>
        <fullName evidence="2">histidine kinase</fullName>
        <ecNumber evidence="2">2.7.13.3</ecNumber>
    </recommendedName>
</protein>
<feature type="domain" description="Signal transduction histidine kinase subgroup 2 dimerisation and phosphoacceptor" evidence="10">
    <location>
        <begin position="65"/>
        <end position="140"/>
    </location>
</feature>
<organism evidence="11 12">
    <name type="scientific">Olivibacter ginsenosidimutans</name>
    <dbReference type="NCBI Taxonomy" id="1176537"/>
    <lineage>
        <taxon>Bacteria</taxon>
        <taxon>Pseudomonadati</taxon>
        <taxon>Bacteroidota</taxon>
        <taxon>Sphingobacteriia</taxon>
        <taxon>Sphingobacteriales</taxon>
        <taxon>Sphingobacteriaceae</taxon>
        <taxon>Olivibacter</taxon>
    </lineage>
</organism>
<dbReference type="PANTHER" id="PTHR41523">
    <property type="entry name" value="TWO-COMPONENT SYSTEM SENSOR PROTEIN"/>
    <property type="match status" value="1"/>
</dbReference>
<keyword evidence="4" id="KW-0808">Transferase</keyword>
<keyword evidence="8" id="KW-1133">Transmembrane helix</keyword>
<dbReference type="Gene3D" id="3.30.565.10">
    <property type="entry name" value="Histidine kinase-like ATPase, C-terminal domain"/>
    <property type="match status" value="1"/>
</dbReference>
<dbReference type="Pfam" id="PF07568">
    <property type="entry name" value="HisKA_2"/>
    <property type="match status" value="1"/>
</dbReference>
<dbReference type="Gene3D" id="3.30.450.20">
    <property type="entry name" value="PAS domain"/>
    <property type="match status" value="1"/>
</dbReference>
<keyword evidence="12" id="KW-1185">Reference proteome</keyword>
<dbReference type="EMBL" id="BAABIQ010000005">
    <property type="protein sequence ID" value="GAA4785461.1"/>
    <property type="molecule type" value="Genomic_DNA"/>
</dbReference>
<keyword evidence="5" id="KW-0547">Nucleotide-binding</keyword>
<keyword evidence="7" id="KW-0067">ATP-binding</keyword>
<keyword evidence="3" id="KW-0597">Phosphoprotein</keyword>
<feature type="transmembrane region" description="Helical" evidence="8">
    <location>
        <begin position="6"/>
        <end position="25"/>
    </location>
</feature>
<evidence type="ECO:0000256" key="1">
    <source>
        <dbReference type="ARBA" id="ARBA00000085"/>
    </source>
</evidence>
<sequence>MEENKLLFGVLCFAVLLAVLGIVNYKRYRDNQRHMLELANKNRKINRQYALLKKNHEQNKLLLREIHHRVKNNLQLAASLLNIQVRTTLNPDAVAALKESSSRLHAMLLVHQELYSQTQLGHVNVLNYTRNLMEYLIQSYLPTTIKVLPNIQIMETVALNTDKLTPLGLIMTELITNSLKYAKPQHNPLCISLAFSAKEKDVYTLNYDDNGQGWPETLDPTQSKSMGIRLLRDLSKQLNGRITFPQPKSSFITITFNDF</sequence>
<evidence type="ECO:0000256" key="3">
    <source>
        <dbReference type="ARBA" id="ARBA00022553"/>
    </source>
</evidence>
<evidence type="ECO:0000256" key="5">
    <source>
        <dbReference type="ARBA" id="ARBA00022741"/>
    </source>
</evidence>
<evidence type="ECO:0000256" key="7">
    <source>
        <dbReference type="ARBA" id="ARBA00022840"/>
    </source>
</evidence>
<proteinExistence type="predicted"/>
<dbReference type="Pfam" id="PF02518">
    <property type="entry name" value="HATPase_c"/>
    <property type="match status" value="1"/>
</dbReference>
<evidence type="ECO:0000256" key="4">
    <source>
        <dbReference type="ARBA" id="ARBA00022679"/>
    </source>
</evidence>
<reference evidence="12" key="1">
    <citation type="journal article" date="2019" name="Int. J. Syst. Evol. Microbiol.">
        <title>The Global Catalogue of Microorganisms (GCM) 10K type strain sequencing project: providing services to taxonomists for standard genome sequencing and annotation.</title>
        <authorList>
            <consortium name="The Broad Institute Genomics Platform"/>
            <consortium name="The Broad Institute Genome Sequencing Center for Infectious Disease"/>
            <person name="Wu L."/>
            <person name="Ma J."/>
        </authorList>
    </citation>
    <scope>NUCLEOTIDE SEQUENCE [LARGE SCALE GENOMIC DNA]</scope>
    <source>
        <strain evidence="12">JCM 18200</strain>
    </source>
</reference>
<dbReference type="EC" id="2.7.13.3" evidence="2"/>
<name>A0ABP9AUF3_9SPHI</name>
<accession>A0ABP9AUF3</accession>
<dbReference type="InterPro" id="IPR003594">
    <property type="entry name" value="HATPase_dom"/>
</dbReference>
<keyword evidence="6" id="KW-0418">Kinase</keyword>
<comment type="caution">
    <text evidence="11">The sequence shown here is derived from an EMBL/GenBank/DDBJ whole genome shotgun (WGS) entry which is preliminary data.</text>
</comment>
<dbReference type="PANTHER" id="PTHR41523:SF8">
    <property type="entry name" value="ETHYLENE RESPONSE SENSOR PROTEIN"/>
    <property type="match status" value="1"/>
</dbReference>
<evidence type="ECO:0000256" key="2">
    <source>
        <dbReference type="ARBA" id="ARBA00012438"/>
    </source>
</evidence>
<evidence type="ECO:0000313" key="11">
    <source>
        <dbReference type="EMBL" id="GAA4785461.1"/>
    </source>
</evidence>
<comment type="catalytic activity">
    <reaction evidence="1">
        <text>ATP + protein L-histidine = ADP + protein N-phospho-L-histidine.</text>
        <dbReference type="EC" id="2.7.13.3"/>
    </reaction>
</comment>
<dbReference type="Proteomes" id="UP001501411">
    <property type="component" value="Unassembled WGS sequence"/>
</dbReference>
<feature type="domain" description="Histidine kinase/HSP90-like ATPase" evidence="9">
    <location>
        <begin position="166"/>
        <end position="256"/>
    </location>
</feature>
<evidence type="ECO:0000259" key="9">
    <source>
        <dbReference type="Pfam" id="PF02518"/>
    </source>
</evidence>
<dbReference type="RefSeq" id="WP_345230787.1">
    <property type="nucleotide sequence ID" value="NZ_BAABIQ010000005.1"/>
</dbReference>
<evidence type="ECO:0000256" key="6">
    <source>
        <dbReference type="ARBA" id="ARBA00022777"/>
    </source>
</evidence>
<dbReference type="SUPFAM" id="SSF55874">
    <property type="entry name" value="ATPase domain of HSP90 chaperone/DNA topoisomerase II/histidine kinase"/>
    <property type="match status" value="1"/>
</dbReference>
<evidence type="ECO:0000259" key="10">
    <source>
        <dbReference type="Pfam" id="PF07568"/>
    </source>
</evidence>
<keyword evidence="8" id="KW-0812">Transmembrane</keyword>
<evidence type="ECO:0000256" key="8">
    <source>
        <dbReference type="SAM" id="Phobius"/>
    </source>
</evidence>
<gene>
    <name evidence="11" type="ORF">GCM10023231_11700</name>
</gene>
<keyword evidence="8" id="KW-0472">Membrane</keyword>
<dbReference type="InterPro" id="IPR036890">
    <property type="entry name" value="HATPase_C_sf"/>
</dbReference>
<dbReference type="InterPro" id="IPR011495">
    <property type="entry name" value="Sig_transdc_His_kin_sub2_dim/P"/>
</dbReference>
<evidence type="ECO:0000313" key="12">
    <source>
        <dbReference type="Proteomes" id="UP001501411"/>
    </source>
</evidence>